<keyword evidence="1" id="KW-0472">Membrane</keyword>
<accession>A0ABP0H4X1</accession>
<dbReference type="EMBL" id="CAWYQH010000174">
    <property type="protein sequence ID" value="CAK8698024.1"/>
    <property type="molecule type" value="Genomic_DNA"/>
</dbReference>
<feature type="transmembrane region" description="Helical" evidence="1">
    <location>
        <begin position="45"/>
        <end position="66"/>
    </location>
</feature>
<protein>
    <submittedName>
        <fullName evidence="2">Uncharacterized protein</fullName>
    </submittedName>
</protein>
<comment type="caution">
    <text evidence="2">The sequence shown here is derived from an EMBL/GenBank/DDBJ whole genome shotgun (WGS) entry which is preliminary data.</text>
</comment>
<feature type="transmembrane region" description="Helical" evidence="1">
    <location>
        <begin position="420"/>
        <end position="437"/>
    </location>
</feature>
<gene>
    <name evidence="2" type="ORF">CVLEPA_LOCUS31494</name>
</gene>
<keyword evidence="1" id="KW-1133">Transmembrane helix</keyword>
<reference evidence="2 3" key="1">
    <citation type="submission" date="2024-02" db="EMBL/GenBank/DDBJ databases">
        <authorList>
            <person name="Daric V."/>
            <person name="Darras S."/>
        </authorList>
    </citation>
    <scope>NUCLEOTIDE SEQUENCE [LARGE SCALE GENOMIC DNA]</scope>
</reference>
<feature type="transmembrane region" description="Helical" evidence="1">
    <location>
        <begin position="126"/>
        <end position="144"/>
    </location>
</feature>
<name>A0ABP0H4X1_CLALP</name>
<proteinExistence type="predicted"/>
<keyword evidence="3" id="KW-1185">Reference proteome</keyword>
<feature type="transmembrane region" description="Helical" evidence="1">
    <location>
        <begin position="12"/>
        <end position="33"/>
    </location>
</feature>
<keyword evidence="1" id="KW-0812">Transmembrane</keyword>
<feature type="transmembrane region" description="Helical" evidence="1">
    <location>
        <begin position="86"/>
        <end position="106"/>
    </location>
</feature>
<feature type="transmembrane region" description="Helical" evidence="1">
    <location>
        <begin position="164"/>
        <end position="184"/>
    </location>
</feature>
<evidence type="ECO:0000313" key="2">
    <source>
        <dbReference type="EMBL" id="CAK8698024.1"/>
    </source>
</evidence>
<sequence>MLISIGKYRIYKVIYCKVFVWVILHLNCEMISFQKAFIEGYEGYITISIAAFCIVLSILLCVLLFLRNRRTLRVILRKKETDLYSVITLIHYLLCIVFITTTSSIVFTNMRWWKGRSHIEQYVELVLLYVLAVELNCLLVESYFHTLNRKGAPYTFTYPRMKCLVFILGLPLVLVVIQGSKSIIFHRDDVKIPVASLLTIENISLQNAINDTEFVTTHSNLTTVPNTVYNATTTQPLAIVSFAGTTKHTNVLWDIPAQHLHDPLLSLKPIINLSQPILSENISRYGMTVAASQSSNTTIVLTANSTVQVVLDRTKISKEASSTTREEMLVEVEEMKLSLCWITWSLATYVGICLLAGITVLYLSGKAIAEAVGLRQLEKEGSLVPLEEWFALICRPFLGFAICMKWAAVSMLCSSQSATYSLYAILLLTPPLLYVIIGSQRSSTDGRAIGKFSKRKRLFGKTPGRLLHWGIFTDVIAQ</sequence>
<feature type="transmembrane region" description="Helical" evidence="1">
    <location>
        <begin position="386"/>
        <end position="408"/>
    </location>
</feature>
<dbReference type="Proteomes" id="UP001642483">
    <property type="component" value="Unassembled WGS sequence"/>
</dbReference>
<evidence type="ECO:0000256" key="1">
    <source>
        <dbReference type="SAM" id="Phobius"/>
    </source>
</evidence>
<feature type="transmembrane region" description="Helical" evidence="1">
    <location>
        <begin position="341"/>
        <end position="365"/>
    </location>
</feature>
<evidence type="ECO:0000313" key="3">
    <source>
        <dbReference type="Proteomes" id="UP001642483"/>
    </source>
</evidence>
<organism evidence="2 3">
    <name type="scientific">Clavelina lepadiformis</name>
    <name type="common">Light-bulb sea squirt</name>
    <name type="synonym">Ascidia lepadiformis</name>
    <dbReference type="NCBI Taxonomy" id="159417"/>
    <lineage>
        <taxon>Eukaryota</taxon>
        <taxon>Metazoa</taxon>
        <taxon>Chordata</taxon>
        <taxon>Tunicata</taxon>
        <taxon>Ascidiacea</taxon>
        <taxon>Aplousobranchia</taxon>
        <taxon>Clavelinidae</taxon>
        <taxon>Clavelina</taxon>
    </lineage>
</organism>